<dbReference type="PRINTS" id="PR00410">
    <property type="entry name" value="PHEHYDRXLASE"/>
</dbReference>
<dbReference type="Proteomes" id="UP000268652">
    <property type="component" value="Unassembled WGS sequence"/>
</dbReference>
<comment type="cofactor">
    <cofactor evidence="1">
        <name>FAD</name>
        <dbReference type="ChEBI" id="CHEBI:57692"/>
    </cofactor>
</comment>
<dbReference type="OrthoDB" id="5179582at2"/>
<evidence type="ECO:0000313" key="6">
    <source>
        <dbReference type="EMBL" id="RKN04436.1"/>
    </source>
</evidence>
<dbReference type="GO" id="GO:0051537">
    <property type="term" value="F:2 iron, 2 sulfur cluster binding"/>
    <property type="evidence" value="ECO:0007669"/>
    <property type="project" value="UniProtKB-KW"/>
</dbReference>
<comment type="caution">
    <text evidence="6">The sequence shown here is derived from an EMBL/GenBank/DDBJ whole genome shotgun (WGS) entry which is preliminary data.</text>
</comment>
<dbReference type="Gene3D" id="2.40.30.10">
    <property type="entry name" value="Translation factors"/>
    <property type="match status" value="1"/>
</dbReference>
<dbReference type="Gene3D" id="3.40.50.80">
    <property type="entry name" value="Nucleotide-binding domain of ferredoxin-NADP reductase (FNR) module"/>
    <property type="match status" value="1"/>
</dbReference>
<protein>
    <submittedName>
        <fullName evidence="6">Oxidoreductase</fullName>
    </submittedName>
</protein>
<evidence type="ECO:0000313" key="9">
    <source>
        <dbReference type="Proteomes" id="UP000275024"/>
    </source>
</evidence>
<organism evidence="6 9">
    <name type="scientific">Streptomyces radicis</name>
    <dbReference type="NCBI Taxonomy" id="1750517"/>
    <lineage>
        <taxon>Bacteria</taxon>
        <taxon>Bacillati</taxon>
        <taxon>Actinomycetota</taxon>
        <taxon>Actinomycetes</taxon>
        <taxon>Kitasatosporales</taxon>
        <taxon>Streptomycetaceae</taxon>
        <taxon>Streptomyces</taxon>
    </lineage>
</organism>
<dbReference type="PANTHER" id="PTHR47354:SF5">
    <property type="entry name" value="PROTEIN RFBI"/>
    <property type="match status" value="1"/>
</dbReference>
<feature type="region of interest" description="Disordered" evidence="4">
    <location>
        <begin position="1"/>
        <end position="22"/>
    </location>
</feature>
<dbReference type="InterPro" id="IPR008333">
    <property type="entry name" value="Cbr1-like_FAD-bd_dom"/>
</dbReference>
<dbReference type="Pfam" id="PF00970">
    <property type="entry name" value="FAD_binding_6"/>
    <property type="match status" value="1"/>
</dbReference>
<dbReference type="PANTHER" id="PTHR47354">
    <property type="entry name" value="NADH OXIDOREDUCTASE HCR"/>
    <property type="match status" value="1"/>
</dbReference>
<keyword evidence="3" id="KW-0411">Iron-sulfur</keyword>
<dbReference type="PROSITE" id="PS51384">
    <property type="entry name" value="FAD_FR"/>
    <property type="match status" value="1"/>
</dbReference>
<evidence type="ECO:0000313" key="7">
    <source>
        <dbReference type="EMBL" id="RKN15204.1"/>
    </source>
</evidence>
<name>A0A3A9WA34_9ACTN</name>
<dbReference type="InterPro" id="IPR001433">
    <property type="entry name" value="OxRdtase_FAD/NAD-bd"/>
</dbReference>
<dbReference type="SUPFAM" id="SSF63380">
    <property type="entry name" value="Riboflavin synthase domain-like"/>
    <property type="match status" value="1"/>
</dbReference>
<evidence type="ECO:0000256" key="1">
    <source>
        <dbReference type="ARBA" id="ARBA00001974"/>
    </source>
</evidence>
<evidence type="ECO:0000256" key="2">
    <source>
        <dbReference type="ARBA" id="ARBA00022714"/>
    </source>
</evidence>
<dbReference type="EMBL" id="RBDX01000036">
    <property type="protein sequence ID" value="RKN04436.1"/>
    <property type="molecule type" value="Genomic_DNA"/>
</dbReference>
<evidence type="ECO:0000256" key="3">
    <source>
        <dbReference type="ARBA" id="ARBA00023014"/>
    </source>
</evidence>
<dbReference type="Proteomes" id="UP000275024">
    <property type="component" value="Unassembled WGS sequence"/>
</dbReference>
<dbReference type="AlphaFoldDB" id="A0A3A9WA34"/>
<evidence type="ECO:0000259" key="5">
    <source>
        <dbReference type="PROSITE" id="PS51384"/>
    </source>
</evidence>
<reference evidence="8 9" key="1">
    <citation type="submission" date="2018-09" db="EMBL/GenBank/DDBJ databases">
        <title>Streptomyces sp. nov. DS1-2, an endophytic actinomycete isolated from roots of Dendrobium scabrilingue.</title>
        <authorList>
            <person name="Kuncharoen N."/>
            <person name="Kudo T."/>
            <person name="Ohkuma M."/>
            <person name="Yuki M."/>
            <person name="Tanasupawat S."/>
        </authorList>
    </citation>
    <scope>NUCLEOTIDE SEQUENCE [LARGE SCALE GENOMIC DNA]</scope>
    <source>
        <strain evidence="6 9">AZ1-7</strain>
        <strain evidence="7 8">DS1-2</strain>
    </source>
</reference>
<proteinExistence type="predicted"/>
<dbReference type="InterPro" id="IPR017938">
    <property type="entry name" value="Riboflavin_synthase-like_b-brl"/>
</dbReference>
<dbReference type="InterPro" id="IPR017927">
    <property type="entry name" value="FAD-bd_FR_type"/>
</dbReference>
<dbReference type="InterPro" id="IPR039261">
    <property type="entry name" value="FNR_nucleotide-bd"/>
</dbReference>
<dbReference type="InterPro" id="IPR050415">
    <property type="entry name" value="MRET"/>
</dbReference>
<gene>
    <name evidence="7" type="ORF">D7318_27980</name>
    <name evidence="6" type="ORF">D7319_28575</name>
</gene>
<keyword evidence="2" id="KW-0479">Metal-binding</keyword>
<accession>A0A3A9WA34</accession>
<dbReference type="GO" id="GO:0016491">
    <property type="term" value="F:oxidoreductase activity"/>
    <property type="evidence" value="ECO:0007669"/>
    <property type="project" value="InterPro"/>
</dbReference>
<evidence type="ECO:0000313" key="8">
    <source>
        <dbReference type="Proteomes" id="UP000268652"/>
    </source>
</evidence>
<feature type="compositionally biased region" description="Low complexity" evidence="4">
    <location>
        <begin position="7"/>
        <end position="22"/>
    </location>
</feature>
<keyword evidence="2" id="KW-0408">Iron</keyword>
<sequence length="276" mass="28742">MNGSGSGSRWATTTTATRGASSASGATEVAAAWWRARLVEREALSAAGRRLVFAVREWPGHLAGQHLDVRLTAGDGYRAVRSYSLSAPAHGDRVEIAVRPTPGGEVSPYLGDELPLDAAVEVRGPLGGWFVWRPEQAGPVLLAAGGSGIAPLMAMVRARRAADSTAPFRLVYSVRSPEELWYGDELAEAAGGAGGGRAGRAGADVATRLVYTRRAGPRAARSPGRIGAGDLLDPAVEPSAHPTCYVCGPTAFVEHTADLLVAAGHAPEDVRTERFG</sequence>
<dbReference type="EMBL" id="RBDY01000034">
    <property type="protein sequence ID" value="RKN15204.1"/>
    <property type="molecule type" value="Genomic_DNA"/>
</dbReference>
<feature type="domain" description="FAD-binding FR-type" evidence="5">
    <location>
        <begin position="31"/>
        <end position="132"/>
    </location>
</feature>
<keyword evidence="2" id="KW-0001">2Fe-2S</keyword>
<evidence type="ECO:0000256" key="4">
    <source>
        <dbReference type="SAM" id="MobiDB-lite"/>
    </source>
</evidence>
<keyword evidence="8" id="KW-1185">Reference proteome</keyword>
<dbReference type="SUPFAM" id="SSF52343">
    <property type="entry name" value="Ferredoxin reductase-like, C-terminal NADP-linked domain"/>
    <property type="match status" value="1"/>
</dbReference>
<dbReference type="Pfam" id="PF00175">
    <property type="entry name" value="NAD_binding_1"/>
    <property type="match status" value="1"/>
</dbReference>